<evidence type="ECO:0000313" key="2">
    <source>
        <dbReference type="EMBL" id="KAJ4426041.1"/>
    </source>
</evidence>
<protein>
    <submittedName>
        <fullName evidence="2">Dynein heavy chain 12, axonemal</fullName>
    </submittedName>
</protein>
<comment type="caution">
    <text evidence="2">The sequence shown here is derived from an EMBL/GenBank/DDBJ whole genome shotgun (WGS) entry which is preliminary data.</text>
</comment>
<accession>A0ABQ8RWD3</accession>
<dbReference type="EMBL" id="JAJSOF020000041">
    <property type="protein sequence ID" value="KAJ4426041.1"/>
    <property type="molecule type" value="Genomic_DNA"/>
</dbReference>
<keyword evidence="3" id="KW-1185">Reference proteome</keyword>
<dbReference type="Gene3D" id="1.20.140.100">
    <property type="entry name" value="Dynein heavy chain, N-terminal domain 2"/>
    <property type="match status" value="1"/>
</dbReference>
<dbReference type="InterPro" id="IPR026983">
    <property type="entry name" value="DHC"/>
</dbReference>
<proteinExistence type="predicted"/>
<dbReference type="PANTHER" id="PTHR45703:SF1">
    <property type="entry name" value="DYNEINS HEAVY CHAIN"/>
    <property type="match status" value="1"/>
</dbReference>
<organism evidence="2 3">
    <name type="scientific">Periplaneta americana</name>
    <name type="common">American cockroach</name>
    <name type="synonym">Blatta americana</name>
    <dbReference type="NCBI Taxonomy" id="6978"/>
    <lineage>
        <taxon>Eukaryota</taxon>
        <taxon>Metazoa</taxon>
        <taxon>Ecdysozoa</taxon>
        <taxon>Arthropoda</taxon>
        <taxon>Hexapoda</taxon>
        <taxon>Insecta</taxon>
        <taxon>Pterygota</taxon>
        <taxon>Neoptera</taxon>
        <taxon>Polyneoptera</taxon>
        <taxon>Dictyoptera</taxon>
        <taxon>Blattodea</taxon>
        <taxon>Blattoidea</taxon>
        <taxon>Blattidae</taxon>
        <taxon>Blattinae</taxon>
        <taxon>Periplaneta</taxon>
    </lineage>
</organism>
<dbReference type="PANTHER" id="PTHR45703">
    <property type="entry name" value="DYNEIN HEAVY CHAIN"/>
    <property type="match status" value="1"/>
</dbReference>
<dbReference type="InterPro" id="IPR042228">
    <property type="entry name" value="Dynein_linker_3"/>
</dbReference>
<reference evidence="2 3" key="1">
    <citation type="journal article" date="2022" name="Allergy">
        <title>Genome assembly and annotation of Periplaneta americana reveal a comprehensive cockroach allergen profile.</title>
        <authorList>
            <person name="Wang L."/>
            <person name="Xiong Q."/>
            <person name="Saelim N."/>
            <person name="Wang L."/>
            <person name="Nong W."/>
            <person name="Wan A.T."/>
            <person name="Shi M."/>
            <person name="Liu X."/>
            <person name="Cao Q."/>
            <person name="Hui J.H.L."/>
            <person name="Sookrung N."/>
            <person name="Leung T.F."/>
            <person name="Tungtrongchitr A."/>
            <person name="Tsui S.K.W."/>
        </authorList>
    </citation>
    <scope>NUCLEOTIDE SEQUENCE [LARGE SCALE GENOMIC DNA]</scope>
    <source>
        <strain evidence="2">PWHHKU_190912</strain>
    </source>
</reference>
<feature type="domain" description="Dynein heavy chain linker" evidence="1">
    <location>
        <begin position="3"/>
        <end position="174"/>
    </location>
</feature>
<gene>
    <name evidence="2" type="primary">DNAH12_1</name>
    <name evidence="2" type="ORF">ANN_27668</name>
</gene>
<dbReference type="Proteomes" id="UP001148838">
    <property type="component" value="Unassembled WGS sequence"/>
</dbReference>
<name>A0ABQ8RWD3_PERAM</name>
<evidence type="ECO:0000313" key="3">
    <source>
        <dbReference type="Proteomes" id="UP001148838"/>
    </source>
</evidence>
<sequence>MMKTVEEWGEVQAQWLYLLPIFSSEDIVNQMPTQGKLFQEVDKVYRGLMNAVLKNPKVIVTSSASGVYESLLHCVENLEMINDGVAAYLETKRLYFPRFFFLSNDEMLEILSETKDPLRVQPHLKKCFEGIAKLGFDADLNIYSMFSGEGEEISMVENISTVEARGSVEIWLVQKTSYTGSTWEEIETACAAFAEDTFANVALTVVQHTQKCVDAPGGHFEQLLQL</sequence>
<dbReference type="Gene3D" id="3.20.180.20">
    <property type="entry name" value="Dynein heavy chain, N-terminal domain 2"/>
    <property type="match status" value="1"/>
</dbReference>
<evidence type="ECO:0000259" key="1">
    <source>
        <dbReference type="Pfam" id="PF08393"/>
    </source>
</evidence>
<dbReference type="InterPro" id="IPR042222">
    <property type="entry name" value="Dynein_2_N"/>
</dbReference>
<dbReference type="Pfam" id="PF08393">
    <property type="entry name" value="DHC_N2"/>
    <property type="match status" value="1"/>
</dbReference>
<dbReference type="InterPro" id="IPR013602">
    <property type="entry name" value="Dynein_heavy_linker"/>
</dbReference>